<reference evidence="1" key="1">
    <citation type="submission" date="2023-10" db="EMBL/GenBank/DDBJ databases">
        <authorList>
            <person name="Chen Y."/>
            <person name="Shah S."/>
            <person name="Dougan E. K."/>
            <person name="Thang M."/>
            <person name="Chan C."/>
        </authorList>
    </citation>
    <scope>NUCLEOTIDE SEQUENCE [LARGE SCALE GENOMIC DNA]</scope>
</reference>
<name>A0ABN9WIV9_9DINO</name>
<proteinExistence type="predicted"/>
<organism evidence="1 2">
    <name type="scientific">Prorocentrum cordatum</name>
    <dbReference type="NCBI Taxonomy" id="2364126"/>
    <lineage>
        <taxon>Eukaryota</taxon>
        <taxon>Sar</taxon>
        <taxon>Alveolata</taxon>
        <taxon>Dinophyceae</taxon>
        <taxon>Prorocentrales</taxon>
        <taxon>Prorocentraceae</taxon>
        <taxon>Prorocentrum</taxon>
    </lineage>
</organism>
<dbReference type="EMBL" id="CAUYUJ010018805">
    <property type="protein sequence ID" value="CAK0886450.1"/>
    <property type="molecule type" value="Genomic_DNA"/>
</dbReference>
<comment type="caution">
    <text evidence="1">The sequence shown here is derived from an EMBL/GenBank/DDBJ whole genome shotgun (WGS) entry which is preliminary data.</text>
</comment>
<accession>A0ABN9WIV9</accession>
<protein>
    <submittedName>
        <fullName evidence="1">Uncharacterized protein</fullName>
    </submittedName>
</protein>
<dbReference type="Proteomes" id="UP001189429">
    <property type="component" value="Unassembled WGS sequence"/>
</dbReference>
<sequence length="102" mass="11698">MAAKRPAAAEPILPVVGEFRQPGPRALERTVLRQTKRIRSLNIQVFWLKKRTKALKTAMLQMKRAAESVTTADDQRCAQMHIEINRAEDRHPPQVQTEDEPE</sequence>
<keyword evidence="2" id="KW-1185">Reference proteome</keyword>
<gene>
    <name evidence="1" type="ORF">PCOR1329_LOCUS67792</name>
</gene>
<evidence type="ECO:0000313" key="1">
    <source>
        <dbReference type="EMBL" id="CAK0886450.1"/>
    </source>
</evidence>
<evidence type="ECO:0000313" key="2">
    <source>
        <dbReference type="Proteomes" id="UP001189429"/>
    </source>
</evidence>